<dbReference type="EMBL" id="LLXZ01000180">
    <property type="protein sequence ID" value="KRQ99194.1"/>
    <property type="molecule type" value="Genomic_DNA"/>
</dbReference>
<reference evidence="1 2" key="1">
    <citation type="submission" date="2014-03" db="EMBL/GenBank/DDBJ databases">
        <title>Bradyrhizobium valentinum sp. nov., isolated from effective nodules of Lupinus mariae-josephae, a lupine endemic of basic-lime soils in Eastern Spain.</title>
        <authorList>
            <person name="Duran D."/>
            <person name="Rey L."/>
            <person name="Navarro A."/>
            <person name="Busquets A."/>
            <person name="Imperial J."/>
            <person name="Ruiz-Argueso T."/>
        </authorList>
    </citation>
    <scope>NUCLEOTIDE SEQUENCE [LARGE SCALE GENOMIC DNA]</scope>
    <source>
        <strain evidence="1 2">PAC68</strain>
    </source>
</reference>
<gene>
    <name evidence="1" type="ORF">CQ12_39220</name>
</gene>
<protein>
    <recommendedName>
        <fullName evidence="3">Transposase</fullName>
    </recommendedName>
</protein>
<accession>A0A0R3KV85</accession>
<name>A0A0R3KV85_9BRAD</name>
<comment type="caution">
    <text evidence="1">The sequence shown here is derived from an EMBL/GenBank/DDBJ whole genome shotgun (WGS) entry which is preliminary data.</text>
</comment>
<proteinExistence type="predicted"/>
<evidence type="ECO:0000313" key="2">
    <source>
        <dbReference type="Proteomes" id="UP000050863"/>
    </source>
</evidence>
<evidence type="ECO:0000313" key="1">
    <source>
        <dbReference type="EMBL" id="KRQ99194.1"/>
    </source>
</evidence>
<sequence>MLHLRRVNVAKRDALNESLALRLNMAGLRSGGTAKLSSAALRKTATFGGRRGNAPGGLAAGG</sequence>
<evidence type="ECO:0008006" key="3">
    <source>
        <dbReference type="Google" id="ProtNLM"/>
    </source>
</evidence>
<organism evidence="1 2">
    <name type="scientific">Bradyrhizobium jicamae</name>
    <dbReference type="NCBI Taxonomy" id="280332"/>
    <lineage>
        <taxon>Bacteria</taxon>
        <taxon>Pseudomonadati</taxon>
        <taxon>Pseudomonadota</taxon>
        <taxon>Alphaproteobacteria</taxon>
        <taxon>Hyphomicrobiales</taxon>
        <taxon>Nitrobacteraceae</taxon>
        <taxon>Bradyrhizobium</taxon>
    </lineage>
</organism>
<keyword evidence="2" id="KW-1185">Reference proteome</keyword>
<dbReference type="AlphaFoldDB" id="A0A0R3KV85"/>
<dbReference type="Proteomes" id="UP000050863">
    <property type="component" value="Unassembled WGS sequence"/>
</dbReference>